<keyword evidence="3" id="KW-1185">Reference proteome</keyword>
<comment type="caution">
    <text evidence="2">The sequence shown here is derived from an EMBL/GenBank/DDBJ whole genome shotgun (WGS) entry which is preliminary data.</text>
</comment>
<proteinExistence type="predicted"/>
<protein>
    <submittedName>
        <fullName evidence="2">Uncharacterized protein</fullName>
    </submittedName>
</protein>
<keyword evidence="1" id="KW-0472">Membrane</keyword>
<accession>A0ABS4JN73</accession>
<sequence>MKKRIISIVVTTTIITGVLVYFNVINHSNSQDIEPATANVHDTKTISSGDLAEGFETVDELKNSSEVIVEVEADKGTSFEYNHAIFTSTRVKINKIYKGELNVDYIKVLETGGFYHNSENVLEGNYVLQSGEKAILFLDKYIGPVTSNSYVVKGAYQGKFVFVEGSDFISGDNKGKFKENIGKFGELQQVHSIDDLKLNN</sequence>
<dbReference type="Proteomes" id="UP001519288">
    <property type="component" value="Unassembled WGS sequence"/>
</dbReference>
<reference evidence="2 3" key="1">
    <citation type="submission" date="2021-03" db="EMBL/GenBank/DDBJ databases">
        <title>Genomic Encyclopedia of Type Strains, Phase IV (KMG-IV): sequencing the most valuable type-strain genomes for metagenomic binning, comparative biology and taxonomic classification.</title>
        <authorList>
            <person name="Goeker M."/>
        </authorList>
    </citation>
    <scope>NUCLEOTIDE SEQUENCE [LARGE SCALE GENOMIC DNA]</scope>
    <source>
        <strain evidence="2 3">DSM 26806</strain>
    </source>
</reference>
<keyword evidence="1" id="KW-0812">Transmembrane</keyword>
<evidence type="ECO:0000313" key="3">
    <source>
        <dbReference type="Proteomes" id="UP001519288"/>
    </source>
</evidence>
<feature type="transmembrane region" description="Helical" evidence="1">
    <location>
        <begin position="5"/>
        <end position="24"/>
    </location>
</feature>
<dbReference type="EMBL" id="JAGGLD010000009">
    <property type="protein sequence ID" value="MBP2002585.1"/>
    <property type="molecule type" value="Genomic_DNA"/>
</dbReference>
<evidence type="ECO:0000313" key="2">
    <source>
        <dbReference type="EMBL" id="MBP2002585.1"/>
    </source>
</evidence>
<evidence type="ECO:0000256" key="1">
    <source>
        <dbReference type="SAM" id="Phobius"/>
    </source>
</evidence>
<name>A0ABS4JN73_9BACL</name>
<dbReference type="RefSeq" id="WP_209865899.1">
    <property type="nucleotide sequence ID" value="NZ_JAGGLD010000009.1"/>
</dbReference>
<gene>
    <name evidence="2" type="ORF">J2Z69_003671</name>
</gene>
<organism evidence="2 3">
    <name type="scientific">Paenibacillus shirakamiensis</name>
    <dbReference type="NCBI Taxonomy" id="1265935"/>
    <lineage>
        <taxon>Bacteria</taxon>
        <taxon>Bacillati</taxon>
        <taxon>Bacillota</taxon>
        <taxon>Bacilli</taxon>
        <taxon>Bacillales</taxon>
        <taxon>Paenibacillaceae</taxon>
        <taxon>Paenibacillus</taxon>
    </lineage>
</organism>
<keyword evidence="1" id="KW-1133">Transmembrane helix</keyword>